<evidence type="ECO:0000313" key="2">
    <source>
        <dbReference type="EMBL" id="MPC28202.1"/>
    </source>
</evidence>
<comment type="caution">
    <text evidence="2">The sequence shown here is derived from an EMBL/GenBank/DDBJ whole genome shotgun (WGS) entry which is preliminary data.</text>
</comment>
<organism evidence="2 3">
    <name type="scientific">Portunus trituberculatus</name>
    <name type="common">Swimming crab</name>
    <name type="synonym">Neptunus trituberculatus</name>
    <dbReference type="NCBI Taxonomy" id="210409"/>
    <lineage>
        <taxon>Eukaryota</taxon>
        <taxon>Metazoa</taxon>
        <taxon>Ecdysozoa</taxon>
        <taxon>Arthropoda</taxon>
        <taxon>Crustacea</taxon>
        <taxon>Multicrustacea</taxon>
        <taxon>Malacostraca</taxon>
        <taxon>Eumalacostraca</taxon>
        <taxon>Eucarida</taxon>
        <taxon>Decapoda</taxon>
        <taxon>Pleocyemata</taxon>
        <taxon>Brachyura</taxon>
        <taxon>Eubrachyura</taxon>
        <taxon>Portunoidea</taxon>
        <taxon>Portunidae</taxon>
        <taxon>Portuninae</taxon>
        <taxon>Portunus</taxon>
    </lineage>
</organism>
<dbReference type="AlphaFoldDB" id="A0A5B7E2E8"/>
<feature type="region of interest" description="Disordered" evidence="1">
    <location>
        <begin position="301"/>
        <end position="349"/>
    </location>
</feature>
<name>A0A5B7E2E8_PORTR</name>
<evidence type="ECO:0000313" key="3">
    <source>
        <dbReference type="Proteomes" id="UP000324222"/>
    </source>
</evidence>
<dbReference type="Proteomes" id="UP000324222">
    <property type="component" value="Unassembled WGS sequence"/>
</dbReference>
<accession>A0A5B7E2E8</accession>
<dbReference type="EMBL" id="VSRR010001872">
    <property type="protein sequence ID" value="MPC28202.1"/>
    <property type="molecule type" value="Genomic_DNA"/>
</dbReference>
<proteinExistence type="predicted"/>
<gene>
    <name evidence="2" type="ORF">E2C01_021397</name>
</gene>
<evidence type="ECO:0000256" key="1">
    <source>
        <dbReference type="SAM" id="MobiDB-lite"/>
    </source>
</evidence>
<reference evidence="2 3" key="1">
    <citation type="submission" date="2019-05" db="EMBL/GenBank/DDBJ databases">
        <title>Another draft genome of Portunus trituberculatus and its Hox gene families provides insights of decapod evolution.</title>
        <authorList>
            <person name="Jeong J.-H."/>
            <person name="Song I."/>
            <person name="Kim S."/>
            <person name="Choi T."/>
            <person name="Kim D."/>
            <person name="Ryu S."/>
            <person name="Kim W."/>
        </authorList>
    </citation>
    <scope>NUCLEOTIDE SEQUENCE [LARGE SCALE GENOMIC DNA]</scope>
    <source>
        <tissue evidence="2">Muscle</tissue>
    </source>
</reference>
<protein>
    <submittedName>
        <fullName evidence="2">Uncharacterized protein</fullName>
    </submittedName>
</protein>
<sequence length="349" mass="38611">MWCHSSGGSVQEGFKFHGSRQCLLHICWVHLLHDLQRWPVQTGHELQCFFLVAPSLSLSEQLKLCLVCLPGHLPAKLNRFVLDRGSPYVPGRSSNRWWWWSLWWGDSVILGCKRIPQVCRLCPATTAADITRLRGCGAPQSRHLLPHFLHLALDDFSASLILLSHCYQFLLELFCQVPHNFLPCSTMDCLASQIAASISSLIRSIRITTALVSCFMSLAILSTRTSTALVSCLLSLISCTILSIHKPIALIVSCAILATKFSSLFQSGSLPLMSESAIVQAYLATSLAKLYPTADTNCYNRRPSSRDTTPKVLTHSFHSRDRNSLTLSGRPGQHSGRGGTGIKLAKVRD</sequence>
<keyword evidence="3" id="KW-1185">Reference proteome</keyword>